<dbReference type="VEuPathDB" id="FungiDB:BTJ68_10964"/>
<dbReference type="EMBL" id="QWIJ01002919">
    <property type="protein sequence ID" value="RMX71252.1"/>
    <property type="molecule type" value="Genomic_DNA"/>
</dbReference>
<feature type="region of interest" description="Disordered" evidence="2">
    <location>
        <begin position="1"/>
        <end position="34"/>
    </location>
</feature>
<dbReference type="AlphaFoldDB" id="A0A3M6VY94"/>
<evidence type="ECO:0000313" key="3">
    <source>
        <dbReference type="EMBL" id="RMX71252.1"/>
    </source>
</evidence>
<proteinExistence type="inferred from homology"/>
<dbReference type="PANTHER" id="PTHR31087">
    <property type="match status" value="1"/>
</dbReference>
<dbReference type="InterPro" id="IPR038595">
    <property type="entry name" value="LOR_sf"/>
</dbReference>
<comment type="caution">
    <text evidence="3">The sequence shown here is derived from an EMBL/GenBank/DDBJ whole genome shotgun (WGS) entry which is preliminary data.</text>
</comment>
<feature type="compositionally biased region" description="Polar residues" evidence="2">
    <location>
        <begin position="1"/>
        <end position="12"/>
    </location>
</feature>
<reference evidence="3 4" key="1">
    <citation type="journal article" date="2018" name="BMC Genomics">
        <title>Genomic evidence for intraspecific hybridization in a clonal and extremely halotolerant yeast.</title>
        <authorList>
            <person name="Gostincar C."/>
            <person name="Stajich J.E."/>
            <person name="Zupancic J."/>
            <person name="Zalar P."/>
            <person name="Gunde-Cimerman N."/>
        </authorList>
    </citation>
    <scope>NUCLEOTIDE SEQUENCE [LARGE SCALE GENOMIC DNA]</scope>
    <source>
        <strain evidence="3 4">EXF-6656</strain>
    </source>
</reference>
<dbReference type="SUPFAM" id="SSF54518">
    <property type="entry name" value="Tubby C-terminal domain-like"/>
    <property type="match status" value="1"/>
</dbReference>
<sequence>MDATPISSNHPTPFTMPPQLAPVNPPLGPRPASADFYRPQQVTLEMKEKVFSLSGDDFTVKTVDEGNVTDVCMCKGKAISARDKKKFTDMQDNELFTLENKLLSIHKSMRGVSPSGEHDFEVKGHFKLLGTHSTCSFTNAANGQEVAIEIKGDWIDRSAEMTWDGKTVATIARSFFNVREILGDQQTYFVTVAPNVDLSLIAALCVSLDERANED</sequence>
<protein>
    <recommendedName>
        <fullName evidence="5">Tubby C-terminal domain-containing protein</fullName>
    </recommendedName>
</protein>
<dbReference type="OrthoDB" id="97518at2759"/>
<dbReference type="InterPro" id="IPR025659">
    <property type="entry name" value="Tubby-like_C"/>
</dbReference>
<evidence type="ECO:0008006" key="5">
    <source>
        <dbReference type="Google" id="ProtNLM"/>
    </source>
</evidence>
<dbReference type="Proteomes" id="UP000281245">
    <property type="component" value="Unassembled WGS sequence"/>
</dbReference>
<gene>
    <name evidence="3" type="ORF">D0869_15823</name>
</gene>
<dbReference type="Pfam" id="PF04525">
    <property type="entry name" value="LOR"/>
    <property type="match status" value="1"/>
</dbReference>
<dbReference type="PANTHER" id="PTHR31087:SF161">
    <property type="entry name" value="TUBBY C 2 FAMILY PROTEIN"/>
    <property type="match status" value="1"/>
</dbReference>
<evidence type="ECO:0000313" key="4">
    <source>
        <dbReference type="Proteomes" id="UP000281245"/>
    </source>
</evidence>
<feature type="compositionally biased region" description="Pro residues" evidence="2">
    <location>
        <begin position="14"/>
        <end position="29"/>
    </location>
</feature>
<dbReference type="Gene3D" id="2.40.160.200">
    <property type="entry name" value="LURP1-related"/>
    <property type="match status" value="1"/>
</dbReference>
<name>A0A3M6VY94_HORWE</name>
<evidence type="ECO:0000256" key="2">
    <source>
        <dbReference type="SAM" id="MobiDB-lite"/>
    </source>
</evidence>
<accession>A0A3M6VY94</accession>
<comment type="similarity">
    <text evidence="1">Belongs to the LOR family.</text>
</comment>
<organism evidence="3 4">
    <name type="scientific">Hortaea werneckii</name>
    <name type="common">Black yeast</name>
    <name type="synonym">Cladosporium werneckii</name>
    <dbReference type="NCBI Taxonomy" id="91943"/>
    <lineage>
        <taxon>Eukaryota</taxon>
        <taxon>Fungi</taxon>
        <taxon>Dikarya</taxon>
        <taxon>Ascomycota</taxon>
        <taxon>Pezizomycotina</taxon>
        <taxon>Dothideomycetes</taxon>
        <taxon>Dothideomycetidae</taxon>
        <taxon>Mycosphaerellales</taxon>
        <taxon>Teratosphaeriaceae</taxon>
        <taxon>Hortaea</taxon>
    </lineage>
</organism>
<dbReference type="InterPro" id="IPR007612">
    <property type="entry name" value="LOR"/>
</dbReference>
<evidence type="ECO:0000256" key="1">
    <source>
        <dbReference type="ARBA" id="ARBA00005437"/>
    </source>
</evidence>